<dbReference type="Pfam" id="PF00067">
    <property type="entry name" value="p450"/>
    <property type="match status" value="1"/>
</dbReference>
<name>A0ABP0XSC3_9ROSI</name>
<protein>
    <recommendedName>
        <fullName evidence="4">Cytochrome P450</fullName>
    </recommendedName>
</protein>
<evidence type="ECO:0000313" key="3">
    <source>
        <dbReference type="Proteomes" id="UP001642487"/>
    </source>
</evidence>
<dbReference type="PANTHER" id="PTHR47951">
    <property type="entry name" value="OS08G0547900 PROTEIN"/>
    <property type="match status" value="1"/>
</dbReference>
<evidence type="ECO:0000313" key="2">
    <source>
        <dbReference type="EMBL" id="CAK9311057.1"/>
    </source>
</evidence>
<dbReference type="Proteomes" id="UP001642487">
    <property type="component" value="Chromosome 10"/>
</dbReference>
<dbReference type="EMBL" id="OZ021744">
    <property type="protein sequence ID" value="CAK9311057.1"/>
    <property type="molecule type" value="Genomic_DNA"/>
</dbReference>
<keyword evidence="1" id="KW-1133">Transmembrane helix</keyword>
<evidence type="ECO:0000256" key="1">
    <source>
        <dbReference type="SAM" id="Phobius"/>
    </source>
</evidence>
<keyword evidence="1" id="KW-0472">Membrane</keyword>
<sequence length="148" mass="16264">MSMSISAPFFFLSTSFWPVHSNQLDKQISISILLVALTFALFWLRPKKVRRPCLPPGPHGLPLVGYLPFLSGNPHHKLTHLSEIYGPVFKLRLGTKLCVVLNSPASINEAFATRKLSYQTESPPFVLVSPPTAVPALSSPRTTAIGRS</sequence>
<reference evidence="2 3" key="1">
    <citation type="submission" date="2024-03" db="EMBL/GenBank/DDBJ databases">
        <authorList>
            <person name="Gkanogiannis A."/>
            <person name="Becerra Lopez-Lavalle L."/>
        </authorList>
    </citation>
    <scope>NUCLEOTIDE SEQUENCE [LARGE SCALE GENOMIC DNA]</scope>
</reference>
<dbReference type="PANTHER" id="PTHR47951:SF7">
    <property type="entry name" value="FLAVONOID 3',5'-HYDROXYLASE-LIKE ISOFORM X1"/>
    <property type="match status" value="1"/>
</dbReference>
<feature type="transmembrane region" description="Helical" evidence="1">
    <location>
        <begin position="26"/>
        <end position="44"/>
    </location>
</feature>
<dbReference type="InterPro" id="IPR036396">
    <property type="entry name" value="Cyt_P450_sf"/>
</dbReference>
<evidence type="ECO:0008006" key="4">
    <source>
        <dbReference type="Google" id="ProtNLM"/>
    </source>
</evidence>
<proteinExistence type="predicted"/>
<organism evidence="2 3">
    <name type="scientific">Citrullus colocynthis</name>
    <name type="common">colocynth</name>
    <dbReference type="NCBI Taxonomy" id="252529"/>
    <lineage>
        <taxon>Eukaryota</taxon>
        <taxon>Viridiplantae</taxon>
        <taxon>Streptophyta</taxon>
        <taxon>Embryophyta</taxon>
        <taxon>Tracheophyta</taxon>
        <taxon>Spermatophyta</taxon>
        <taxon>Magnoliopsida</taxon>
        <taxon>eudicotyledons</taxon>
        <taxon>Gunneridae</taxon>
        <taxon>Pentapetalae</taxon>
        <taxon>rosids</taxon>
        <taxon>fabids</taxon>
        <taxon>Cucurbitales</taxon>
        <taxon>Cucurbitaceae</taxon>
        <taxon>Benincaseae</taxon>
        <taxon>Citrullus</taxon>
    </lineage>
</organism>
<accession>A0ABP0XSC3</accession>
<dbReference type="Gene3D" id="1.10.630.10">
    <property type="entry name" value="Cytochrome P450"/>
    <property type="match status" value="1"/>
</dbReference>
<dbReference type="InterPro" id="IPR001128">
    <property type="entry name" value="Cyt_P450"/>
</dbReference>
<dbReference type="SUPFAM" id="SSF48264">
    <property type="entry name" value="Cytochrome P450"/>
    <property type="match status" value="1"/>
</dbReference>
<keyword evidence="3" id="KW-1185">Reference proteome</keyword>
<gene>
    <name evidence="2" type="ORF">CITCOLO1_LOCUS2705</name>
</gene>
<keyword evidence="1" id="KW-0812">Transmembrane</keyword>